<evidence type="ECO:0000259" key="4">
    <source>
        <dbReference type="PROSITE" id="PS50893"/>
    </source>
</evidence>
<evidence type="ECO:0000313" key="5">
    <source>
        <dbReference type="EMBL" id="MEB3428709.1"/>
    </source>
</evidence>
<feature type="domain" description="ABC transporter" evidence="4">
    <location>
        <begin position="6"/>
        <end position="237"/>
    </location>
</feature>
<accession>A0AAW9MSZ8</accession>
<evidence type="ECO:0000313" key="6">
    <source>
        <dbReference type="Proteomes" id="UP001357733"/>
    </source>
</evidence>
<proteinExistence type="predicted"/>
<keyword evidence="2" id="KW-0547">Nucleotide-binding</keyword>
<keyword evidence="1" id="KW-0813">Transport</keyword>
<dbReference type="Gene3D" id="3.40.50.300">
    <property type="entry name" value="P-loop containing nucleotide triphosphate hydrolases"/>
    <property type="match status" value="1"/>
</dbReference>
<dbReference type="GO" id="GO:0016887">
    <property type="term" value="F:ATP hydrolysis activity"/>
    <property type="evidence" value="ECO:0007669"/>
    <property type="project" value="InterPro"/>
</dbReference>
<keyword evidence="6" id="KW-1185">Reference proteome</keyword>
<sequence length="351" mass="40608">MKKLTIKLENVKKTYDGKNYIVKNLNLEFEDGKFVVLVGPSGCGKSTTLRMIAGLESISEGSIYIDGVRSNDLPSKDRDLAMVFQSYALYPHMTIRENISYPLKIRKLDKNYINQKVDEVAQSLGLSELLERKPKELSGGQKQRVALGRCIVRSPKAFLMDEPLSNLDAKLRVQMRVEISRLQKKLNKTFIYVTHDQIEALTMGDLIVVMNDGIIQQKGTGTELYEDPNNKFVADFIGSPSMNFLEFDSNDTRFNGYKHDFKLDRPVYIGFRPEKISFTKKHSDDLEIKSRIEKIENLGSEKYIYLTINDKEVLFRDFSNKEPKTKEEAIFYIDPRDVRIFDKETEERIRR</sequence>
<comment type="caution">
    <text evidence="5">The sequence shown here is derived from an EMBL/GenBank/DDBJ whole genome shotgun (WGS) entry which is preliminary data.</text>
</comment>
<dbReference type="SMART" id="SM00382">
    <property type="entry name" value="AAA"/>
    <property type="match status" value="1"/>
</dbReference>
<dbReference type="InterPro" id="IPR027417">
    <property type="entry name" value="P-loop_NTPase"/>
</dbReference>
<dbReference type="EMBL" id="JAYKOT010000001">
    <property type="protein sequence ID" value="MEB3428709.1"/>
    <property type="molecule type" value="Genomic_DNA"/>
</dbReference>
<keyword evidence="3 5" id="KW-0067">ATP-binding</keyword>
<protein>
    <submittedName>
        <fullName evidence="5">Sn-glycerol-3-phosphate ABC transporter ATP-binding protein UgpC</fullName>
    </submittedName>
</protein>
<dbReference type="Pfam" id="PF00005">
    <property type="entry name" value="ABC_tran"/>
    <property type="match status" value="1"/>
</dbReference>
<dbReference type="InterPro" id="IPR017871">
    <property type="entry name" value="ABC_transporter-like_CS"/>
</dbReference>
<dbReference type="PROSITE" id="PS50893">
    <property type="entry name" value="ABC_TRANSPORTER_2"/>
    <property type="match status" value="1"/>
</dbReference>
<dbReference type="InterPro" id="IPR003439">
    <property type="entry name" value="ABC_transporter-like_ATP-bd"/>
</dbReference>
<gene>
    <name evidence="5" type="primary">ugpC</name>
    <name evidence="5" type="ORF">VLK81_01495</name>
</gene>
<dbReference type="InterPro" id="IPR008995">
    <property type="entry name" value="Mo/tungstate-bd_C_term_dom"/>
</dbReference>
<dbReference type="SUPFAM" id="SSF50331">
    <property type="entry name" value="MOP-like"/>
    <property type="match status" value="1"/>
</dbReference>
<evidence type="ECO:0000256" key="3">
    <source>
        <dbReference type="ARBA" id="ARBA00022840"/>
    </source>
</evidence>
<dbReference type="PANTHER" id="PTHR43875:SF1">
    <property type="entry name" value="OSMOPROTECTIVE COMPOUNDS UPTAKE ATP-BINDING PROTEIN GGTA"/>
    <property type="match status" value="1"/>
</dbReference>
<dbReference type="GO" id="GO:0055052">
    <property type="term" value="C:ATP-binding cassette (ABC) transporter complex, substrate-binding subunit-containing"/>
    <property type="evidence" value="ECO:0007669"/>
    <property type="project" value="TreeGrafter"/>
</dbReference>
<dbReference type="FunFam" id="3.40.50.300:FF:000042">
    <property type="entry name" value="Maltose/maltodextrin ABC transporter, ATP-binding protein"/>
    <property type="match status" value="1"/>
</dbReference>
<name>A0AAW9MSZ8_9FIRM</name>
<dbReference type="RefSeq" id="WP_324618742.1">
    <property type="nucleotide sequence ID" value="NZ_JAYKOT010000001.1"/>
</dbReference>
<evidence type="ECO:0000256" key="2">
    <source>
        <dbReference type="ARBA" id="ARBA00022741"/>
    </source>
</evidence>
<dbReference type="NCBIfam" id="NF008653">
    <property type="entry name" value="PRK11650.1"/>
    <property type="match status" value="1"/>
</dbReference>
<evidence type="ECO:0000256" key="1">
    <source>
        <dbReference type="ARBA" id="ARBA00022448"/>
    </source>
</evidence>
<dbReference type="InterPro" id="IPR015855">
    <property type="entry name" value="ABC_transpr_MalK-like"/>
</dbReference>
<dbReference type="Gene3D" id="2.40.50.140">
    <property type="entry name" value="Nucleic acid-binding proteins"/>
    <property type="match status" value="1"/>
</dbReference>
<dbReference type="Proteomes" id="UP001357733">
    <property type="component" value="Unassembled WGS sequence"/>
</dbReference>
<reference evidence="5 6" key="1">
    <citation type="submission" date="2024-01" db="EMBL/GenBank/DDBJ databases">
        <title>Complete genome sequence of Citroniella saccharovorans strain M6.X9, isolated from human fecal sample.</title>
        <authorList>
            <person name="Cheng G."/>
            <person name="Westerholm M."/>
            <person name="Schnurer A."/>
        </authorList>
    </citation>
    <scope>NUCLEOTIDE SEQUENCE [LARGE SCALE GENOMIC DNA]</scope>
    <source>
        <strain evidence="5 6">DSM 29873</strain>
    </source>
</reference>
<dbReference type="InterPro" id="IPR003593">
    <property type="entry name" value="AAA+_ATPase"/>
</dbReference>
<dbReference type="InterPro" id="IPR012340">
    <property type="entry name" value="NA-bd_OB-fold"/>
</dbReference>
<dbReference type="PROSITE" id="PS00211">
    <property type="entry name" value="ABC_TRANSPORTER_1"/>
    <property type="match status" value="1"/>
</dbReference>
<dbReference type="GO" id="GO:0140359">
    <property type="term" value="F:ABC-type transporter activity"/>
    <property type="evidence" value="ECO:0007669"/>
    <property type="project" value="InterPro"/>
</dbReference>
<dbReference type="GO" id="GO:0008643">
    <property type="term" value="P:carbohydrate transport"/>
    <property type="evidence" value="ECO:0007669"/>
    <property type="project" value="InterPro"/>
</dbReference>
<dbReference type="GO" id="GO:0005524">
    <property type="term" value="F:ATP binding"/>
    <property type="evidence" value="ECO:0007669"/>
    <property type="project" value="UniProtKB-KW"/>
</dbReference>
<dbReference type="AlphaFoldDB" id="A0AAW9MSZ8"/>
<dbReference type="CDD" id="cd03301">
    <property type="entry name" value="ABC_MalK_N"/>
    <property type="match status" value="1"/>
</dbReference>
<organism evidence="5 6">
    <name type="scientific">Citroniella saccharovorans</name>
    <dbReference type="NCBI Taxonomy" id="2053367"/>
    <lineage>
        <taxon>Bacteria</taxon>
        <taxon>Bacillati</taxon>
        <taxon>Bacillota</taxon>
        <taxon>Tissierellia</taxon>
        <taxon>Tissierellales</taxon>
        <taxon>Peptoniphilaceae</taxon>
        <taxon>Citroniella</taxon>
    </lineage>
</organism>
<dbReference type="SUPFAM" id="SSF52540">
    <property type="entry name" value="P-loop containing nucleoside triphosphate hydrolases"/>
    <property type="match status" value="1"/>
</dbReference>
<dbReference type="PANTHER" id="PTHR43875">
    <property type="entry name" value="MALTODEXTRIN IMPORT ATP-BINDING PROTEIN MSMX"/>
    <property type="match status" value="1"/>
</dbReference>
<dbReference type="InterPro" id="IPR047641">
    <property type="entry name" value="ABC_transpr_MalK/UgpC-like"/>
</dbReference>